<dbReference type="GO" id="GO:0016740">
    <property type="term" value="F:transferase activity"/>
    <property type="evidence" value="ECO:0007669"/>
    <property type="project" value="UniProtKB-KW"/>
</dbReference>
<dbReference type="NCBIfam" id="NF037959">
    <property type="entry name" value="MFS_SpdSyn"/>
    <property type="match status" value="1"/>
</dbReference>
<comment type="caution">
    <text evidence="3">The sequence shown here is derived from an EMBL/GenBank/DDBJ whole genome shotgun (WGS) entry which is preliminary data.</text>
</comment>
<dbReference type="InterPro" id="IPR029063">
    <property type="entry name" value="SAM-dependent_MTases_sf"/>
</dbReference>
<feature type="region of interest" description="Disordered" evidence="2">
    <location>
        <begin position="1"/>
        <end position="25"/>
    </location>
</feature>
<dbReference type="Pfam" id="PF01564">
    <property type="entry name" value="Spermine_synth"/>
    <property type="match status" value="1"/>
</dbReference>
<keyword evidence="3" id="KW-0808">Transferase</keyword>
<dbReference type="Gene3D" id="3.40.50.150">
    <property type="entry name" value="Vaccinia Virus protein VP39"/>
    <property type="match status" value="1"/>
</dbReference>
<dbReference type="Proteomes" id="UP000487350">
    <property type="component" value="Unassembled WGS sequence"/>
</dbReference>
<gene>
    <name evidence="3" type="ORF">GHT07_14485</name>
</gene>
<keyword evidence="4" id="KW-1185">Reference proteome</keyword>
<proteinExistence type="predicted"/>
<dbReference type="SUPFAM" id="SSF53335">
    <property type="entry name" value="S-adenosyl-L-methionine-dependent methyltransferases"/>
    <property type="match status" value="1"/>
</dbReference>
<organism evidence="3 4">
    <name type="scientific">Caenimonas koreensis DSM 17982</name>
    <dbReference type="NCBI Taxonomy" id="1121255"/>
    <lineage>
        <taxon>Bacteria</taxon>
        <taxon>Pseudomonadati</taxon>
        <taxon>Pseudomonadota</taxon>
        <taxon>Betaproteobacteria</taxon>
        <taxon>Burkholderiales</taxon>
        <taxon>Comamonadaceae</taxon>
        <taxon>Caenimonas</taxon>
    </lineage>
</organism>
<dbReference type="PANTHER" id="PTHR43317:SF1">
    <property type="entry name" value="THERMOSPERMINE SYNTHASE ACAULIS5"/>
    <property type="match status" value="1"/>
</dbReference>
<dbReference type="PANTHER" id="PTHR43317">
    <property type="entry name" value="THERMOSPERMINE SYNTHASE ACAULIS5"/>
    <property type="match status" value="1"/>
</dbReference>
<reference evidence="3 4" key="1">
    <citation type="submission" date="2019-11" db="EMBL/GenBank/DDBJ databases">
        <title>Caenimonas koreensis gen. nov., sp. nov., isolated from activated sludge.</title>
        <authorList>
            <person name="Seung H.R."/>
        </authorList>
    </citation>
    <scope>NUCLEOTIDE SEQUENCE [LARGE SCALE GENOMIC DNA]</scope>
    <source>
        <strain evidence="3 4">EMB320</strain>
    </source>
</reference>
<evidence type="ECO:0000313" key="4">
    <source>
        <dbReference type="Proteomes" id="UP000487350"/>
    </source>
</evidence>
<evidence type="ECO:0000256" key="2">
    <source>
        <dbReference type="SAM" id="MobiDB-lite"/>
    </source>
</evidence>
<protein>
    <submittedName>
        <fullName evidence="3">Transferase</fullName>
    </submittedName>
</protein>
<keyword evidence="1" id="KW-0620">Polyamine biosynthesis</keyword>
<dbReference type="EMBL" id="WJBU01000013">
    <property type="protein sequence ID" value="MRD48491.1"/>
    <property type="molecule type" value="Genomic_DNA"/>
</dbReference>
<dbReference type="GO" id="GO:0006596">
    <property type="term" value="P:polyamine biosynthetic process"/>
    <property type="evidence" value="ECO:0007669"/>
    <property type="project" value="UniProtKB-KW"/>
</dbReference>
<name>A0A844BDB5_9BURK</name>
<evidence type="ECO:0000313" key="3">
    <source>
        <dbReference type="EMBL" id="MRD48491.1"/>
    </source>
</evidence>
<dbReference type="RefSeq" id="WP_153585810.1">
    <property type="nucleotide sequence ID" value="NZ_WJBU01000013.1"/>
</dbReference>
<accession>A0A844BDB5</accession>
<dbReference type="CDD" id="cd02440">
    <property type="entry name" value="AdoMet_MTases"/>
    <property type="match status" value="1"/>
</dbReference>
<evidence type="ECO:0000256" key="1">
    <source>
        <dbReference type="ARBA" id="ARBA00023115"/>
    </source>
</evidence>
<dbReference type="OrthoDB" id="117774at2"/>
<dbReference type="AlphaFoldDB" id="A0A844BDB5"/>
<sequence length="272" mass="29959">MRAGADNGVRMQNPSAMPPDDEHGRPLVFDIGDAKSMYFDFDGVQSSMKRGQPSVLDVDYTKTMMGFMLAKAQPEQILMIGLGGGSLPKFCFHNLAARITVVEINPHVIALRDEFEVPADSERFCVVQADGADFVHNHPPCFDVILIDGFTQQGQSPQLCSTGFYQDCFNALTPGGLLVVNNLHSTPAFDQICQSVAEVFEAGVACVDSREYGNCIMFASKRGSVSTRSMSLSWALHNLQATAREQLATEFRRILRTLETTEGQRRLDEVDP</sequence>